<feature type="compositionally biased region" description="Low complexity" evidence="2">
    <location>
        <begin position="468"/>
        <end position="489"/>
    </location>
</feature>
<dbReference type="PANTHER" id="PTHR14662:SF2">
    <property type="entry name" value="PARTNER AND LOCALIZER OF BRCA2"/>
    <property type="match status" value="1"/>
</dbReference>
<dbReference type="GO" id="GO:0005654">
    <property type="term" value="C:nucleoplasm"/>
    <property type="evidence" value="ECO:0007669"/>
    <property type="project" value="TreeGrafter"/>
</dbReference>
<dbReference type="InterPro" id="IPR036322">
    <property type="entry name" value="WD40_repeat_dom_sf"/>
</dbReference>
<feature type="compositionally biased region" description="Basic and acidic residues" evidence="2">
    <location>
        <begin position="673"/>
        <end position="691"/>
    </location>
</feature>
<feature type="compositionally biased region" description="Low complexity" evidence="2">
    <location>
        <begin position="574"/>
        <end position="591"/>
    </location>
</feature>
<evidence type="ECO:0000313" key="5">
    <source>
        <dbReference type="RefSeq" id="XP_026540161.1"/>
    </source>
</evidence>
<dbReference type="InterPro" id="IPR042417">
    <property type="entry name" value="PALB2"/>
</dbReference>
<feature type="region of interest" description="Disordered" evidence="2">
    <location>
        <begin position="286"/>
        <end position="356"/>
    </location>
</feature>
<feature type="region of interest" description="Disordered" evidence="2">
    <location>
        <begin position="112"/>
        <end position="273"/>
    </location>
</feature>
<protein>
    <submittedName>
        <fullName evidence="5">Partner and localizer of BRCA2</fullName>
    </submittedName>
</protein>
<feature type="compositionally biased region" description="Basic and acidic residues" evidence="2">
    <location>
        <begin position="319"/>
        <end position="338"/>
    </location>
</feature>
<evidence type="ECO:0000313" key="4">
    <source>
        <dbReference type="Proteomes" id="UP000504612"/>
    </source>
</evidence>
<dbReference type="InterPro" id="IPR015943">
    <property type="entry name" value="WD40/YVTN_repeat-like_dom_sf"/>
</dbReference>
<feature type="region of interest" description="Disordered" evidence="2">
    <location>
        <begin position="610"/>
        <end position="703"/>
    </location>
</feature>
<sequence>MRRKASGSARMEGLGSAVLTPQQKEQLKEKLAVLKREYNRTFHRLQRAERAARVKNDIKETVAEQNLLLGQEEAVKNHAGNLSQLSPEEGQAGISCPGSTAETTPVLFKSGAFEGSLPETSGSRRAHQPGRRVLFDSAEPPLARNSSLHSTGGRGREQREGLSLATWGETAWEARRREPERATEPGWESPGSSRSSSLLDPGQRSPPKSSLRASQGGSGDVTPAMSDPGSELSRRMQTDGPAAMQELPCSLPPASRGSCLEPLSQQEGVSGLGDLAAGSWSLWASVRSEGQPGQGCKEGAGSLPVTPDAARGGRAVPDGPRDDGEPPRRETSREDEGHSLGAGPAPLGGVTPSEEGLSSCTVVEGLMFPLEYYVRVTRRLSGRQKEVNLEAVVQSQLGKGRKGRRGPHKGQGGDPAQPPQELPKRDDRLSSTPRMRGDASGSPPHSPESGRSGQGRRSRRLRRRRTQQRTSFSTGSPPASSPGLASPALWMVEDPPAPAALPLTPLGGQGSRLGWLPPGLPPQEFHLPEEDFGHLKSKKLKVCPEKPLGAWDARGSSKSPPRPPGEAPLEEGAALGQTLLSGTSGGSSALSSRELLLSPALEAGQSLLQSPNFPLVGATPAPLQSSPGGPGASLVQAAVAASPDPGRGIGQPCSPAGIGRKAQEEAASPSQKPLERDKEPPRQSGPAKEDQVEAPAGTLREGRLKMTSKLKNGSGSCLVDMSAVWWEATDFAELCMVTAEEASISLWRPLEPGQWGTVHTWHFTKLPVLQIVPLSGAHSVVCAVLGRLETAEIRLLFGCAKEELLKAGNINAVLGLADRKLVSSCWSLQGQAVEVFSFSEVGRTHSIESIDQDIIERQFGGLLFLVFSHPHAKDSQLPGNPAFQIMALNPKTARSSEVMLLAPPPGVQGRYLEHDVRGSSAAAVLTSGTIAVWDLFLGQCTALLPPNSGGSWSLARWSVTDTCLLAGQEDGSVYLYRYSGGLHPG</sequence>
<dbReference type="SUPFAM" id="SSF50978">
    <property type="entry name" value="WD40 repeat-like"/>
    <property type="match status" value="1"/>
</dbReference>
<feature type="domain" description="Partner and localiser of BRCA2 WD40" evidence="3">
    <location>
        <begin position="861"/>
        <end position="977"/>
    </location>
</feature>
<feature type="compositionally biased region" description="Basic residues" evidence="2">
    <location>
        <begin position="454"/>
        <end position="467"/>
    </location>
</feature>
<proteinExistence type="predicted"/>
<feature type="domain" description="Partner and localiser of BRCA2 WD40" evidence="3">
    <location>
        <begin position="696"/>
        <end position="846"/>
    </location>
</feature>
<feature type="compositionally biased region" description="Basic and acidic residues" evidence="2">
    <location>
        <begin position="172"/>
        <end position="183"/>
    </location>
</feature>
<dbReference type="PANTHER" id="PTHR14662">
    <property type="entry name" value="PARTNER AND LOCALIZER OF BRCA2"/>
    <property type="match status" value="1"/>
</dbReference>
<feature type="region of interest" description="Disordered" evidence="2">
    <location>
        <begin position="380"/>
        <end position="532"/>
    </location>
</feature>
<dbReference type="GO" id="GO:0000724">
    <property type="term" value="P:double-strand break repair via homologous recombination"/>
    <property type="evidence" value="ECO:0007669"/>
    <property type="project" value="InterPro"/>
</dbReference>
<feature type="compositionally biased region" description="Polar residues" evidence="2">
    <location>
        <begin position="206"/>
        <end position="215"/>
    </location>
</feature>
<dbReference type="Gene3D" id="2.130.10.10">
    <property type="entry name" value="YVTN repeat-like/Quinoprotein amine dehydrogenase"/>
    <property type="match status" value="2"/>
</dbReference>
<feature type="compositionally biased region" description="Basic residues" evidence="2">
    <location>
        <begin position="399"/>
        <end position="408"/>
    </location>
</feature>
<dbReference type="Pfam" id="PF16756">
    <property type="entry name" value="PALB2_WD40"/>
    <property type="match status" value="2"/>
</dbReference>
<feature type="region of interest" description="Disordered" evidence="2">
    <location>
        <begin position="546"/>
        <end position="591"/>
    </location>
</feature>
<keyword evidence="1" id="KW-0175">Coiled coil</keyword>
<feature type="coiled-coil region" evidence="1">
    <location>
        <begin position="24"/>
        <end position="51"/>
    </location>
</feature>
<evidence type="ECO:0000256" key="1">
    <source>
        <dbReference type="SAM" id="Coils"/>
    </source>
</evidence>
<dbReference type="RefSeq" id="XP_026540161.1">
    <property type="nucleotide sequence ID" value="XM_026684376.1"/>
</dbReference>
<reference evidence="5" key="1">
    <citation type="submission" date="2025-08" db="UniProtKB">
        <authorList>
            <consortium name="RefSeq"/>
        </authorList>
    </citation>
    <scope>IDENTIFICATION</scope>
</reference>
<dbReference type="KEGG" id="nss:113423119"/>
<dbReference type="InterPro" id="IPR031920">
    <property type="entry name" value="PALB2_WD40"/>
</dbReference>
<organism evidence="4 5">
    <name type="scientific">Notechis scutatus</name>
    <name type="common">mainland tiger snake</name>
    <dbReference type="NCBI Taxonomy" id="8663"/>
    <lineage>
        <taxon>Eukaryota</taxon>
        <taxon>Metazoa</taxon>
        <taxon>Chordata</taxon>
        <taxon>Craniata</taxon>
        <taxon>Vertebrata</taxon>
        <taxon>Euteleostomi</taxon>
        <taxon>Lepidosauria</taxon>
        <taxon>Squamata</taxon>
        <taxon>Bifurcata</taxon>
        <taxon>Unidentata</taxon>
        <taxon>Episquamata</taxon>
        <taxon>Toxicofera</taxon>
        <taxon>Serpentes</taxon>
        <taxon>Colubroidea</taxon>
        <taxon>Elapidae</taxon>
        <taxon>Hydrophiinae</taxon>
        <taxon>Notechis</taxon>
    </lineage>
</organism>
<dbReference type="AlphaFoldDB" id="A0A6J1VA95"/>
<dbReference type="CTD" id="79728"/>
<dbReference type="GO" id="GO:0003677">
    <property type="term" value="F:DNA binding"/>
    <property type="evidence" value="ECO:0007669"/>
    <property type="project" value="InterPro"/>
</dbReference>
<accession>A0A6J1VA95</accession>
<dbReference type="GeneID" id="113423119"/>
<dbReference type="Proteomes" id="UP000504612">
    <property type="component" value="Unplaced"/>
</dbReference>
<feature type="region of interest" description="Disordered" evidence="2">
    <location>
        <begin position="1"/>
        <end position="21"/>
    </location>
</feature>
<name>A0A6J1VA95_9SAUR</name>
<evidence type="ECO:0000259" key="3">
    <source>
        <dbReference type="Pfam" id="PF16756"/>
    </source>
</evidence>
<keyword evidence="4" id="KW-1185">Reference proteome</keyword>
<gene>
    <name evidence="5" type="primary">PALB2</name>
</gene>
<evidence type="ECO:0000256" key="2">
    <source>
        <dbReference type="SAM" id="MobiDB-lite"/>
    </source>
</evidence>